<feature type="repeat" description="TNFR-Cys" evidence="1">
    <location>
        <begin position="42"/>
        <end position="86"/>
    </location>
</feature>
<dbReference type="SUPFAM" id="SSF57184">
    <property type="entry name" value="Growth factor receptor domain"/>
    <property type="match status" value="2"/>
</dbReference>
<dbReference type="SMART" id="SM00261">
    <property type="entry name" value="FU"/>
    <property type="match status" value="3"/>
</dbReference>
<dbReference type="PROSITE" id="PS50050">
    <property type="entry name" value="TNFR_NGFR_2"/>
    <property type="match status" value="1"/>
</dbReference>
<dbReference type="SMART" id="SM00181">
    <property type="entry name" value="EGF"/>
    <property type="match status" value="5"/>
</dbReference>
<proteinExistence type="predicted"/>
<dbReference type="OrthoDB" id="263283at2759"/>
<dbReference type="Proteomes" id="UP000018040">
    <property type="component" value="Unassembled WGS sequence"/>
</dbReference>
<evidence type="ECO:0000313" key="5">
    <source>
        <dbReference type="Proteomes" id="UP000018040"/>
    </source>
</evidence>
<evidence type="ECO:0000259" key="3">
    <source>
        <dbReference type="PROSITE" id="PS50050"/>
    </source>
</evidence>
<evidence type="ECO:0000313" key="4">
    <source>
        <dbReference type="EMBL" id="ESU39969.1"/>
    </source>
</evidence>
<dbReference type="PANTHER" id="PTHR23275">
    <property type="entry name" value="CABRIOLET.-RELATED"/>
    <property type="match status" value="1"/>
</dbReference>
<dbReference type="Pfam" id="PF03302">
    <property type="entry name" value="VSP"/>
    <property type="match status" value="2"/>
</dbReference>
<dbReference type="PANTHER" id="PTHR23275:SF100">
    <property type="entry name" value="EGF-LIKE DOMAIN-CONTAINING PROTEIN"/>
    <property type="match status" value="1"/>
</dbReference>
<dbReference type="InterPro" id="IPR000742">
    <property type="entry name" value="EGF"/>
</dbReference>
<dbReference type="Gene3D" id="2.10.220.10">
    <property type="entry name" value="Hormone Receptor, Insulin-like Growth Factor Receptor 1, Chain A, domain 2"/>
    <property type="match status" value="2"/>
</dbReference>
<feature type="disulfide bond" evidence="1">
    <location>
        <begin position="62"/>
        <end position="75"/>
    </location>
</feature>
<dbReference type="InterPro" id="IPR009030">
    <property type="entry name" value="Growth_fac_rcpt_cys_sf"/>
</dbReference>
<dbReference type="VEuPathDB" id="GiardiaDB:GL50581_2081"/>
<dbReference type="InterPro" id="IPR052798">
    <property type="entry name" value="Giardia_VSA"/>
</dbReference>
<reference evidence="4 5" key="2">
    <citation type="journal article" date="2013" name="Genome Biol. Evol.">
        <title>Genome sequencing of Giardia lamblia genotypes A2 and B isolates (DH and GS) and comparative analysis with the genomes of genotypes A1 and E (WB and Pig).</title>
        <authorList>
            <person name="Adam R.D."/>
            <person name="Dahlstrom E.W."/>
            <person name="Martens C.A."/>
            <person name="Bruno D.P."/>
            <person name="Barbian K.D."/>
            <person name="Ricklefs S.M."/>
            <person name="Hernandez M.M."/>
            <person name="Narla N.P."/>
            <person name="Patel R.B."/>
            <person name="Porcella S.F."/>
            <person name="Nash T.E."/>
        </authorList>
    </citation>
    <scope>NUCLEOTIDE SEQUENCE [LARGE SCALE GENOMIC DNA]</scope>
    <source>
        <strain evidence="4 5">GS</strain>
    </source>
</reference>
<comment type="caution">
    <text evidence="1">Lacks conserved residue(s) required for the propagation of feature annotation.</text>
</comment>
<comment type="caution">
    <text evidence="4">The sequence shown here is derived from an EMBL/GenBank/DDBJ whole genome shotgun (WGS) entry which is preliminary data.</text>
</comment>
<feature type="region of interest" description="Disordered" evidence="2">
    <location>
        <begin position="419"/>
        <end position="464"/>
    </location>
</feature>
<evidence type="ECO:0000256" key="1">
    <source>
        <dbReference type="PROSITE-ProRule" id="PRU00206"/>
    </source>
</evidence>
<dbReference type="VEuPathDB" id="GiardiaDB:QR46_1121"/>
<dbReference type="EMBL" id="AHHH01000383">
    <property type="protein sequence ID" value="ESU39969.1"/>
    <property type="molecule type" value="Genomic_DNA"/>
</dbReference>
<name>V6TMU2_GIAIN</name>
<organism evidence="4 5">
    <name type="scientific">Giardia intestinalis</name>
    <name type="common">Giardia lamblia</name>
    <dbReference type="NCBI Taxonomy" id="5741"/>
    <lineage>
        <taxon>Eukaryota</taxon>
        <taxon>Metamonada</taxon>
        <taxon>Diplomonadida</taxon>
        <taxon>Hexamitidae</taxon>
        <taxon>Giardiinae</taxon>
        <taxon>Giardia</taxon>
    </lineage>
</organism>
<gene>
    <name evidence="4" type="ORF">GSB_154418</name>
</gene>
<sequence length="464" mass="47601">VALGNECILCSDATSRDGVTGVANCNKCTAPNSAPGTATCNTCQDGYYKDQSNACQKCTSPCATCETSATQCTSCPEGKYLNGNTCVEDCGNDKYADKQSGECKTCSEITDCTACAYNDDLHLPICSACDNSKVVRTELDGSTTCVDLNTECTTGGAHFKDDSTNKCLLCGDNTNGGVEHCKTCTAKGQCDSCVDGYVKTAGASTCTACGANCATCAEVTKDKCDTCKPGYFLQGGTSPGTCTPCDDAASGIEGCATCTFSGSLTCNSCKPNYKASGTGSVTCTKTCEDDSACGGTAGACGATVVGSDGSMKYYCSHCGESTKFPIDGICKGDSDKGSNQCSKGVCTQCADGYFLYMGGCYKVDTEPGSLMCSKATTAGICETPTPTAGTSLCRGQLISSSPCWGAGTPLARQQAQVIMPRPTSGSRAARRARLHQHHPRPAWHQRSARPATAARNLPAAGTAA</sequence>
<dbReference type="InterPro" id="IPR001368">
    <property type="entry name" value="TNFR/NGFR_Cys_rich_reg"/>
</dbReference>
<feature type="compositionally biased region" description="Basic residues" evidence="2">
    <location>
        <begin position="428"/>
        <end position="447"/>
    </location>
</feature>
<evidence type="ECO:0000256" key="2">
    <source>
        <dbReference type="SAM" id="MobiDB-lite"/>
    </source>
</evidence>
<accession>V6TMU2</accession>
<feature type="disulfide bond" evidence="1">
    <location>
        <begin position="43"/>
        <end position="58"/>
    </location>
</feature>
<dbReference type="CDD" id="cd00064">
    <property type="entry name" value="FU"/>
    <property type="match status" value="1"/>
</dbReference>
<dbReference type="InterPro" id="IPR005127">
    <property type="entry name" value="Giardia_VSP"/>
</dbReference>
<dbReference type="InterPro" id="IPR006212">
    <property type="entry name" value="Furin_repeat"/>
</dbReference>
<protein>
    <submittedName>
        <fullName evidence="4">Variant-specific surface protein</fullName>
    </submittedName>
</protein>
<reference evidence="5" key="1">
    <citation type="submission" date="2012-02" db="EMBL/GenBank/DDBJ databases">
        <title>Genome sequencing of Giardia lamblia Genotypes A2 and B isolates (DH and GS) and comparative analysis with the genomes of Genotypes A1 and E (WB and Pig).</title>
        <authorList>
            <person name="Adam R."/>
            <person name="Dahlstrom E."/>
            <person name="Martens C."/>
            <person name="Bruno D."/>
            <person name="Barbian K."/>
            <person name="Porcella S.F."/>
            <person name="Nash T."/>
        </authorList>
    </citation>
    <scope>NUCLEOTIDE SEQUENCE</scope>
    <source>
        <strain evidence="5">GS</strain>
    </source>
</reference>
<feature type="domain" description="TNFR-Cys" evidence="3">
    <location>
        <begin position="42"/>
        <end position="86"/>
    </location>
</feature>
<keyword evidence="1" id="KW-1015">Disulfide bond</keyword>
<dbReference type="AlphaFoldDB" id="V6TMU2"/>
<feature type="non-terminal residue" evidence="4">
    <location>
        <position position="1"/>
    </location>
</feature>